<reference evidence="1" key="1">
    <citation type="submission" date="2017-08" db="EMBL/GenBank/DDBJ databases">
        <authorList>
            <person name="Cuomo C."/>
            <person name="Billmyre B."/>
            <person name="Heitman J."/>
        </authorList>
    </citation>
    <scope>NUCLEOTIDE SEQUENCE</scope>
    <source>
        <strain evidence="1">CBS 12478</strain>
    </source>
</reference>
<organism evidence="1 2">
    <name type="scientific">Kwoniella shandongensis</name>
    <dbReference type="NCBI Taxonomy" id="1734106"/>
    <lineage>
        <taxon>Eukaryota</taxon>
        <taxon>Fungi</taxon>
        <taxon>Dikarya</taxon>
        <taxon>Basidiomycota</taxon>
        <taxon>Agaricomycotina</taxon>
        <taxon>Tremellomycetes</taxon>
        <taxon>Tremellales</taxon>
        <taxon>Cryptococcaceae</taxon>
        <taxon>Kwoniella</taxon>
    </lineage>
</organism>
<dbReference type="GeneID" id="43586408"/>
<keyword evidence="2" id="KW-1185">Reference proteome</keyword>
<evidence type="ECO:0000313" key="1">
    <source>
        <dbReference type="EMBL" id="WWD17331.1"/>
    </source>
</evidence>
<dbReference type="PROSITE" id="PS50280">
    <property type="entry name" value="SET"/>
    <property type="match status" value="1"/>
</dbReference>
<dbReference type="SUPFAM" id="SSF82199">
    <property type="entry name" value="SET domain"/>
    <property type="match status" value="1"/>
</dbReference>
<reference evidence="1" key="2">
    <citation type="submission" date="2024-01" db="EMBL/GenBank/DDBJ databases">
        <title>Comparative genomics of Cryptococcus and Kwoniella reveals pathogenesis evolution and contrasting modes of karyotype evolution via chromosome fusion or intercentromeric recombination.</title>
        <authorList>
            <person name="Coelho M.A."/>
            <person name="David-Palma M."/>
            <person name="Shea T."/>
            <person name="Bowers K."/>
            <person name="McGinley-Smith S."/>
            <person name="Mohammad A.W."/>
            <person name="Gnirke A."/>
            <person name="Yurkov A.M."/>
            <person name="Nowrousian M."/>
            <person name="Sun S."/>
            <person name="Cuomo C.A."/>
            <person name="Heitman J."/>
        </authorList>
    </citation>
    <scope>NUCLEOTIDE SEQUENCE</scope>
    <source>
        <strain evidence="1">CBS 12478</strain>
    </source>
</reference>
<dbReference type="Pfam" id="PF00856">
    <property type="entry name" value="SET"/>
    <property type="match status" value="1"/>
</dbReference>
<dbReference type="InterPro" id="IPR046341">
    <property type="entry name" value="SET_dom_sf"/>
</dbReference>
<name>A0A5M6C587_9TREE</name>
<gene>
    <name evidence="1" type="ORF">CI109_101771</name>
</gene>
<dbReference type="Gene3D" id="2.170.270.10">
    <property type="entry name" value="SET domain"/>
    <property type="match status" value="1"/>
</dbReference>
<dbReference type="AlphaFoldDB" id="A0A5M6C587"/>
<dbReference type="InterPro" id="IPR001214">
    <property type="entry name" value="SET_dom"/>
</dbReference>
<proteinExistence type="predicted"/>
<protein>
    <submittedName>
        <fullName evidence="1">Uncharacterized protein</fullName>
    </submittedName>
</protein>
<evidence type="ECO:0000313" key="2">
    <source>
        <dbReference type="Proteomes" id="UP000322225"/>
    </source>
</evidence>
<dbReference type="Proteomes" id="UP000322225">
    <property type="component" value="Chromosome 3"/>
</dbReference>
<dbReference type="EMBL" id="CP144053">
    <property type="protein sequence ID" value="WWD17331.1"/>
    <property type="molecule type" value="Genomic_DNA"/>
</dbReference>
<sequence>MPPAKSHDVPPPSHWPNEVIYLVKPRLSPWFPPCIIPLITTTTTKTFAPRPVKHPAHVMIKRITQGSHPANGQSGLFASKKIRDDELIIPYLGILHVTYTSVDADEILEDEHSSSDYDLSLLRLSASDLRNPFGTCAPLSTEKARHISIGVDAAKMGNAARFVNDYRGINTIGPNAEFRVGNGEGGEARMEIWSLKGKGGIGKGDEILVSYGKGWWGARKG</sequence>
<dbReference type="RefSeq" id="XP_031863234.1">
    <property type="nucleotide sequence ID" value="XM_032002297.1"/>
</dbReference>
<accession>A0A5M6C587</accession>
<dbReference type="OrthoDB" id="5792673at2759"/>
<dbReference type="KEGG" id="ksn:43586408"/>